<reference evidence="2 3" key="1">
    <citation type="journal article" date="2015" name="Nat. Commun.">
        <title>Outbred genome sequencing and CRISPR/Cas9 gene editing in butterflies.</title>
        <authorList>
            <person name="Li X."/>
            <person name="Fan D."/>
            <person name="Zhang W."/>
            <person name="Liu G."/>
            <person name="Zhang L."/>
            <person name="Zhao L."/>
            <person name="Fang X."/>
            <person name="Chen L."/>
            <person name="Dong Y."/>
            <person name="Chen Y."/>
            <person name="Ding Y."/>
            <person name="Zhao R."/>
            <person name="Feng M."/>
            <person name="Zhu Y."/>
            <person name="Feng Y."/>
            <person name="Jiang X."/>
            <person name="Zhu D."/>
            <person name="Xiang H."/>
            <person name="Feng X."/>
            <person name="Li S."/>
            <person name="Wang J."/>
            <person name="Zhang G."/>
            <person name="Kronforst M.R."/>
            <person name="Wang W."/>
        </authorList>
    </citation>
    <scope>NUCLEOTIDE SEQUENCE [LARGE SCALE GENOMIC DNA]</scope>
    <source>
        <strain evidence="2">Ya'a_city_454_Px</strain>
        <tissue evidence="2">Whole body</tissue>
    </source>
</reference>
<feature type="compositionally biased region" description="Low complexity" evidence="1">
    <location>
        <begin position="957"/>
        <end position="974"/>
    </location>
</feature>
<dbReference type="EMBL" id="KQ458860">
    <property type="protein sequence ID" value="KPJ04757.1"/>
    <property type="molecule type" value="Genomic_DNA"/>
</dbReference>
<gene>
    <name evidence="2" type="ORF">RR46_02454</name>
</gene>
<organism evidence="2 3">
    <name type="scientific">Papilio xuthus</name>
    <name type="common">Asian swallowtail butterfly</name>
    <dbReference type="NCBI Taxonomy" id="66420"/>
    <lineage>
        <taxon>Eukaryota</taxon>
        <taxon>Metazoa</taxon>
        <taxon>Ecdysozoa</taxon>
        <taxon>Arthropoda</taxon>
        <taxon>Hexapoda</taxon>
        <taxon>Insecta</taxon>
        <taxon>Pterygota</taxon>
        <taxon>Neoptera</taxon>
        <taxon>Endopterygota</taxon>
        <taxon>Lepidoptera</taxon>
        <taxon>Glossata</taxon>
        <taxon>Ditrysia</taxon>
        <taxon>Papilionoidea</taxon>
        <taxon>Papilionidae</taxon>
        <taxon>Papilioninae</taxon>
        <taxon>Papilio</taxon>
    </lineage>
</organism>
<accession>A0A194QGX2</accession>
<evidence type="ECO:0000313" key="3">
    <source>
        <dbReference type="Proteomes" id="UP000053268"/>
    </source>
</evidence>
<feature type="compositionally biased region" description="Basic and acidic residues" evidence="1">
    <location>
        <begin position="757"/>
        <end position="782"/>
    </location>
</feature>
<dbReference type="Proteomes" id="UP000053268">
    <property type="component" value="Unassembled WGS sequence"/>
</dbReference>
<name>A0A194QGX2_PAPXU</name>
<feature type="compositionally biased region" description="Polar residues" evidence="1">
    <location>
        <begin position="1"/>
        <end position="15"/>
    </location>
</feature>
<feature type="compositionally biased region" description="Basic and acidic residues" evidence="1">
    <location>
        <begin position="544"/>
        <end position="554"/>
    </location>
</feature>
<dbReference type="AlphaFoldDB" id="A0A194QGX2"/>
<evidence type="ECO:0000256" key="1">
    <source>
        <dbReference type="SAM" id="MobiDB-lite"/>
    </source>
</evidence>
<protein>
    <submittedName>
        <fullName evidence="2">Uncharacterized protein</fullName>
    </submittedName>
</protein>
<feature type="compositionally biased region" description="Basic and acidic residues" evidence="1">
    <location>
        <begin position="648"/>
        <end position="691"/>
    </location>
</feature>
<keyword evidence="3" id="KW-1185">Reference proteome</keyword>
<sequence length="1041" mass="118015">MYQDESNTLTYTVQGEGSPGPRPSKKGSGCPLNPQPTLPEDDQEWFKEQYERKIGTPASCTTPDINVILKNLILKNKSPKESAAYDEPVNPKTEAKLLKWPDMPNIKKCLCKDFGCICRGCKLSEAVSIPYASSSKNEPAGTFIGSLEVALIEATESYMLLLSDDRTMCLKCPEFCASRCISFKFETPEQIPSRTEHLEEKLRLDEYSFTLKKRRMRRMMKYQQEHAREIEEGDYEVKDECANVNESRSNLSRISYACNKMSDDCPNRKYEREYIDNSDIVIEKLKKQARRYRVVESRYNAKELVHVAVIESLQSILGNPCLDIEWHTAPLPKQCYCPVEPCICTSHLLKQGNLPDSIPVDTFRKASKEPDGTLIPRLAAAVEAEVEISKQLAQCGQLNNRGPEFCASHCPAFLTPVKESGFYAQKRKLIEKYIKDNKLEKKMQRLLNLKTNDTMLPKSASKKILQKQIEEFPEIIIPKTVVLPRPVVRRKKLTEKEEVEELEEILGIEPRKEGQQEMLLRSDSLSSSKERPGSSRTSAITPKRGAEPGRRPSCDSETIQPTESELNRAYNKIRTFKLKHLCEEDPMPSFSPTKRMVELKPRAKSNRIQECVADPAEIAEREKACEEDPRRTFKPEAKQVSSLYECKPRRISEPDLLSEPKKILQDEPKRISEPELRRIFEPRRMSLDDSRLTTGPQIKRSPESKRKPENESVIMADARLTSDLETKQSIELKSDDKPKPYPCKTKPSGHSLGQTTEPKRTADHDLRQTSHHEQTHDLESKQTNEAANTSKLGGINKRESKRTADRKPIPKNESKRTFGYRRSAKKESKPICEPILSSEVKSGGKPEPRTSEFKKLFETKRNISKSKQISENERKSVLEVKKPPVDESKRQPESKKTVEEPRRVKEQRRTAKDASKYTSRGELKQTSDARRTPDLGSRQTSELKQPCGAIAIANLASAHPSRSSMPSRMSAGSGHSKRSAKSDKSSCDDNEDKETDNSNSRGRRPGKNENCLCKAKECLEKFGPNSSGGKGPIGRTCHSVI</sequence>
<evidence type="ECO:0000313" key="2">
    <source>
        <dbReference type="EMBL" id="KPJ04757.1"/>
    </source>
</evidence>
<feature type="compositionally biased region" description="Basic and acidic residues" evidence="1">
    <location>
        <begin position="796"/>
        <end position="816"/>
    </location>
</feature>
<feature type="region of interest" description="Disordered" evidence="1">
    <location>
        <begin position="648"/>
        <end position="1009"/>
    </location>
</feature>
<feature type="compositionally biased region" description="Basic and acidic residues" evidence="1">
    <location>
        <begin position="868"/>
        <end position="933"/>
    </location>
</feature>
<feature type="region of interest" description="Disordered" evidence="1">
    <location>
        <begin position="1"/>
        <end position="43"/>
    </location>
</feature>
<feature type="compositionally biased region" description="Basic and acidic residues" evidence="1">
    <location>
        <begin position="842"/>
        <end position="861"/>
    </location>
</feature>
<feature type="region of interest" description="Disordered" evidence="1">
    <location>
        <begin position="513"/>
        <end position="561"/>
    </location>
</feature>
<feature type="compositionally biased region" description="Basic and acidic residues" evidence="1">
    <location>
        <begin position="720"/>
        <end position="739"/>
    </location>
</feature>
<feature type="compositionally biased region" description="Basic and acidic residues" evidence="1">
    <location>
        <begin position="700"/>
        <end position="710"/>
    </location>
</feature>
<proteinExistence type="predicted"/>